<evidence type="ECO:0000313" key="4">
    <source>
        <dbReference type="Proteomes" id="UP001431221"/>
    </source>
</evidence>
<feature type="region of interest" description="Disordered" evidence="1">
    <location>
        <begin position="1"/>
        <end position="26"/>
    </location>
</feature>
<keyword evidence="4" id="KW-1185">Reference proteome</keyword>
<evidence type="ECO:0000313" key="3">
    <source>
        <dbReference type="EMBL" id="MCK7614878.1"/>
    </source>
</evidence>
<sequence length="107" mass="11251">MLDLISPQTAPATARPTPQDALRGLDATNKTAVRAAAEEFEAVFLNNMLQNMFTGLENGGAWGGGTGSDAWQSLLIDEYARTIADSGGIGLADSVERELLALQEGAR</sequence>
<feature type="domain" description="Flagellar protein FlgJ N-terminal" evidence="2">
    <location>
        <begin position="51"/>
        <end position="97"/>
    </location>
</feature>
<accession>A0ABT0H1D1</accession>
<feature type="compositionally biased region" description="Low complexity" evidence="1">
    <location>
        <begin position="9"/>
        <end position="18"/>
    </location>
</feature>
<evidence type="ECO:0000259" key="2">
    <source>
        <dbReference type="Pfam" id="PF10135"/>
    </source>
</evidence>
<dbReference type="RefSeq" id="WP_248157699.1">
    <property type="nucleotide sequence ID" value="NZ_JALNMJ010000019.1"/>
</dbReference>
<dbReference type="EMBL" id="JALNMJ010000019">
    <property type="protein sequence ID" value="MCK7614878.1"/>
    <property type="molecule type" value="Genomic_DNA"/>
</dbReference>
<dbReference type="Proteomes" id="UP001431221">
    <property type="component" value="Unassembled WGS sequence"/>
</dbReference>
<gene>
    <name evidence="3" type="ORF">M0H32_22125</name>
</gene>
<proteinExistence type="predicted"/>
<dbReference type="Pfam" id="PF10135">
    <property type="entry name" value="Rod-binding"/>
    <property type="match status" value="1"/>
</dbReference>
<reference evidence="3" key="1">
    <citation type="submission" date="2022-04" db="EMBL/GenBank/DDBJ databases">
        <title>Roseibium sp. CAU 1639 isolated from mud.</title>
        <authorList>
            <person name="Kim W."/>
        </authorList>
    </citation>
    <scope>NUCLEOTIDE SEQUENCE</scope>
    <source>
        <strain evidence="3">CAU 1639</strain>
    </source>
</reference>
<dbReference type="InterPro" id="IPR019301">
    <property type="entry name" value="Flagellar_prot_FlgJ_N"/>
</dbReference>
<comment type="caution">
    <text evidence="3">The sequence shown here is derived from an EMBL/GenBank/DDBJ whole genome shotgun (WGS) entry which is preliminary data.</text>
</comment>
<organism evidence="3 4">
    <name type="scientific">Roseibium sediminicola</name>
    <dbReference type="NCBI Taxonomy" id="2933272"/>
    <lineage>
        <taxon>Bacteria</taxon>
        <taxon>Pseudomonadati</taxon>
        <taxon>Pseudomonadota</taxon>
        <taxon>Alphaproteobacteria</taxon>
        <taxon>Hyphomicrobiales</taxon>
        <taxon>Stappiaceae</taxon>
        <taxon>Roseibium</taxon>
    </lineage>
</organism>
<evidence type="ECO:0000256" key="1">
    <source>
        <dbReference type="SAM" id="MobiDB-lite"/>
    </source>
</evidence>
<protein>
    <submittedName>
        <fullName evidence="3">Rod-binding protein</fullName>
    </submittedName>
</protein>
<name>A0ABT0H1D1_9HYPH</name>